<comment type="subcellular location">
    <subcellularLocation>
        <location evidence="1">Membrane</location>
        <topology evidence="1">Multi-pass membrane protein</topology>
    </subcellularLocation>
</comment>
<comment type="similarity">
    <text evidence="2 9">Belongs to the mitochondrial carrier (TC 2.A.29) family.</text>
</comment>
<keyword evidence="3 9" id="KW-0813">Transport</keyword>
<keyword evidence="12" id="KW-1185">Reference proteome</keyword>
<dbReference type="InterPro" id="IPR002067">
    <property type="entry name" value="MCP"/>
</dbReference>
<keyword evidence="4 8" id="KW-0812">Transmembrane</keyword>
<keyword evidence="5" id="KW-0677">Repeat</keyword>
<dbReference type="GO" id="GO:0016020">
    <property type="term" value="C:membrane"/>
    <property type="evidence" value="ECO:0007669"/>
    <property type="project" value="UniProtKB-SubCell"/>
</dbReference>
<dbReference type="PANTHER" id="PTHR45667">
    <property type="entry name" value="S-ADENOSYLMETHIONINE MITOCHONDRIAL CARRIER PROTEIN"/>
    <property type="match status" value="1"/>
</dbReference>
<evidence type="ECO:0000256" key="10">
    <source>
        <dbReference type="SAM" id="Phobius"/>
    </source>
</evidence>
<evidence type="ECO:0000256" key="7">
    <source>
        <dbReference type="ARBA" id="ARBA00023136"/>
    </source>
</evidence>
<evidence type="ECO:0000256" key="2">
    <source>
        <dbReference type="ARBA" id="ARBA00006375"/>
    </source>
</evidence>
<evidence type="ECO:0000313" key="11">
    <source>
        <dbReference type="EMBL" id="GJQ14427.1"/>
    </source>
</evidence>
<evidence type="ECO:0000256" key="9">
    <source>
        <dbReference type="RuleBase" id="RU000488"/>
    </source>
</evidence>
<evidence type="ECO:0000256" key="6">
    <source>
        <dbReference type="ARBA" id="ARBA00022989"/>
    </source>
</evidence>
<reference evidence="11" key="1">
    <citation type="journal article" date="2022" name="Proc. Natl. Acad. Sci. U.S.A.">
        <title>Life cycle and functional genomics of the unicellular red alga Galdieria for elucidating algal and plant evolution and industrial use.</title>
        <authorList>
            <person name="Hirooka S."/>
            <person name="Itabashi T."/>
            <person name="Ichinose T.M."/>
            <person name="Onuma R."/>
            <person name="Fujiwara T."/>
            <person name="Yamashita S."/>
            <person name="Jong L.W."/>
            <person name="Tomita R."/>
            <person name="Iwane A.H."/>
            <person name="Miyagishima S.Y."/>
        </authorList>
    </citation>
    <scope>NUCLEOTIDE SEQUENCE</scope>
    <source>
        <strain evidence="11">NBRC 102759</strain>
    </source>
</reference>
<feature type="repeat" description="Solcar" evidence="8">
    <location>
        <begin position="201"/>
        <end position="285"/>
    </location>
</feature>
<reference evidence="11" key="2">
    <citation type="submission" date="2022-01" db="EMBL/GenBank/DDBJ databases">
        <authorList>
            <person name="Hirooka S."/>
            <person name="Miyagishima S.Y."/>
        </authorList>
    </citation>
    <scope>NUCLEOTIDE SEQUENCE</scope>
    <source>
        <strain evidence="11">NBRC 102759</strain>
    </source>
</reference>
<accession>A0A9C7Q3B4</accession>
<evidence type="ECO:0000256" key="5">
    <source>
        <dbReference type="ARBA" id="ARBA00022737"/>
    </source>
</evidence>
<feature type="transmembrane region" description="Helical" evidence="10">
    <location>
        <begin position="261"/>
        <end position="282"/>
    </location>
</feature>
<dbReference type="GO" id="GO:0055085">
    <property type="term" value="P:transmembrane transport"/>
    <property type="evidence" value="ECO:0007669"/>
    <property type="project" value="InterPro"/>
</dbReference>
<evidence type="ECO:0000256" key="4">
    <source>
        <dbReference type="ARBA" id="ARBA00022692"/>
    </source>
</evidence>
<keyword evidence="6 10" id="KW-1133">Transmembrane helix</keyword>
<dbReference type="AlphaFoldDB" id="A0A9C7Q3B4"/>
<organism evidence="11 12">
    <name type="scientific">Galdieria partita</name>
    <dbReference type="NCBI Taxonomy" id="83374"/>
    <lineage>
        <taxon>Eukaryota</taxon>
        <taxon>Rhodophyta</taxon>
        <taxon>Bangiophyceae</taxon>
        <taxon>Galdieriales</taxon>
        <taxon>Galdieriaceae</taxon>
        <taxon>Galdieria</taxon>
    </lineage>
</organism>
<evidence type="ECO:0008006" key="13">
    <source>
        <dbReference type="Google" id="ProtNLM"/>
    </source>
</evidence>
<keyword evidence="7 8" id="KW-0472">Membrane</keyword>
<gene>
    <name evidence="11" type="ORF">GpartN1_g6218.t1</name>
</gene>
<dbReference type="InterPro" id="IPR023395">
    <property type="entry name" value="MCP_dom_sf"/>
</dbReference>
<feature type="transmembrane region" description="Helical" evidence="10">
    <location>
        <begin position="203"/>
        <end position="220"/>
    </location>
</feature>
<dbReference type="SUPFAM" id="SSF103506">
    <property type="entry name" value="Mitochondrial carrier"/>
    <property type="match status" value="1"/>
</dbReference>
<evidence type="ECO:0000256" key="8">
    <source>
        <dbReference type="PROSITE-ProRule" id="PRU00282"/>
    </source>
</evidence>
<feature type="repeat" description="Solcar" evidence="8">
    <location>
        <begin position="24"/>
        <end position="96"/>
    </location>
</feature>
<sequence>MKKRNSKKLQSKTAAVEGNISYELNFQEKLLSGAIARGVAQTFLHPVDVVRTRLQAKGVKRNWSPVVFTKGVIPQIVLAVPAGAIQFLSYEFCKERLQTLLPSVKFQALRDLLAGAGGALAASVIRVPQEVLKQRIQADIYPNVIVALPTVLREEGVRGLYKGYFATISRDVPWNALSFLFHAQLKRLFGRLTKRLPTNRENLFLAGAGGTLAAVIMTPVDVVKTRLMTQRVSDTLQYKGIFPTLQRIFTEEGPPALFKGVIPRVMFLAPLAAITLSLYEGISRYLIQRKQQARTTSYSNFSASIDIPCFTSVYSLESGIKRHYDLRKRYLNRRICKSWY</sequence>
<name>A0A9C7Q3B4_9RHOD</name>
<dbReference type="Gene3D" id="1.50.40.10">
    <property type="entry name" value="Mitochondrial carrier domain"/>
    <property type="match status" value="1"/>
</dbReference>
<protein>
    <recommendedName>
        <fullName evidence="13">Mitochondrial carrier protein</fullName>
    </recommendedName>
</protein>
<dbReference type="OrthoDB" id="448427at2759"/>
<dbReference type="PROSITE" id="PS50920">
    <property type="entry name" value="SOLCAR"/>
    <property type="match status" value="3"/>
</dbReference>
<dbReference type="Pfam" id="PF00153">
    <property type="entry name" value="Mito_carr"/>
    <property type="match status" value="3"/>
</dbReference>
<evidence type="ECO:0000313" key="12">
    <source>
        <dbReference type="Proteomes" id="UP001061958"/>
    </source>
</evidence>
<comment type="caution">
    <text evidence="11">The sequence shown here is derived from an EMBL/GenBank/DDBJ whole genome shotgun (WGS) entry which is preliminary data.</text>
</comment>
<dbReference type="PRINTS" id="PR00926">
    <property type="entry name" value="MITOCARRIER"/>
</dbReference>
<feature type="repeat" description="Solcar" evidence="8">
    <location>
        <begin position="109"/>
        <end position="188"/>
    </location>
</feature>
<evidence type="ECO:0000256" key="3">
    <source>
        <dbReference type="ARBA" id="ARBA00022448"/>
    </source>
</evidence>
<dbReference type="Proteomes" id="UP001061958">
    <property type="component" value="Unassembled WGS sequence"/>
</dbReference>
<evidence type="ECO:0000256" key="1">
    <source>
        <dbReference type="ARBA" id="ARBA00004141"/>
    </source>
</evidence>
<dbReference type="EMBL" id="BQMJ01000055">
    <property type="protein sequence ID" value="GJQ14427.1"/>
    <property type="molecule type" value="Genomic_DNA"/>
</dbReference>
<proteinExistence type="inferred from homology"/>
<dbReference type="InterPro" id="IPR018108">
    <property type="entry name" value="MCP_transmembrane"/>
</dbReference>